<dbReference type="Pfam" id="PF00202">
    <property type="entry name" value="Aminotran_3"/>
    <property type="match status" value="1"/>
</dbReference>
<keyword evidence="2" id="KW-0963">Cytoplasm</keyword>
<dbReference type="InterPro" id="IPR015422">
    <property type="entry name" value="PyrdxlP-dep_Trfase_small"/>
</dbReference>
<dbReference type="InterPro" id="IPR005814">
    <property type="entry name" value="Aminotrans_3"/>
</dbReference>
<dbReference type="InterPro" id="IPR015421">
    <property type="entry name" value="PyrdxlP-dep_Trfase_major"/>
</dbReference>
<proteinExistence type="predicted"/>
<dbReference type="EMBL" id="UHBY01000003">
    <property type="protein sequence ID" value="SUL30882.1"/>
    <property type="molecule type" value="Genomic_DNA"/>
</dbReference>
<reference evidence="4 5" key="1">
    <citation type="submission" date="2018-06" db="EMBL/GenBank/DDBJ databases">
        <authorList>
            <consortium name="Pathogen Informatics"/>
            <person name="Doyle S."/>
        </authorList>
    </citation>
    <scope>NUCLEOTIDE SEQUENCE [LARGE SCALE GENOMIC DNA]</scope>
    <source>
        <strain evidence="4 5">NCTC10702</strain>
    </source>
</reference>
<name>A0A380ECE0_STAAU</name>
<accession>A0A380ECE0</accession>
<protein>
    <submittedName>
        <fullName evidence="4">Ornithine aminotransferase</fullName>
        <ecNumber evidence="4">2.6.1.13</ecNumber>
    </submittedName>
</protein>
<keyword evidence="4" id="KW-0808">Transferase</keyword>
<keyword evidence="3" id="KW-0663">Pyridoxal phosphate</keyword>
<evidence type="ECO:0000256" key="2">
    <source>
        <dbReference type="ARBA" id="ARBA00022490"/>
    </source>
</evidence>
<dbReference type="PANTHER" id="PTHR11986">
    <property type="entry name" value="AMINOTRANSFERASE CLASS III"/>
    <property type="match status" value="1"/>
</dbReference>
<evidence type="ECO:0000313" key="4">
    <source>
        <dbReference type="EMBL" id="SUL30882.1"/>
    </source>
</evidence>
<dbReference type="GO" id="GO:0055129">
    <property type="term" value="P:L-proline biosynthetic process"/>
    <property type="evidence" value="ECO:0007669"/>
    <property type="project" value="UniProtKB-UniPathway"/>
</dbReference>
<organism evidence="4 5">
    <name type="scientific">Staphylococcus aureus</name>
    <dbReference type="NCBI Taxonomy" id="1280"/>
    <lineage>
        <taxon>Bacteria</taxon>
        <taxon>Bacillati</taxon>
        <taxon>Bacillota</taxon>
        <taxon>Bacilli</taxon>
        <taxon>Bacillales</taxon>
        <taxon>Staphylococcaceae</taxon>
        <taxon>Staphylococcus</taxon>
    </lineage>
</organism>
<dbReference type="Proteomes" id="UP000254116">
    <property type="component" value="Unassembled WGS sequence"/>
</dbReference>
<dbReference type="AlphaFoldDB" id="A0A380ECE0"/>
<dbReference type="EC" id="2.6.1.13" evidence="4"/>
<dbReference type="Gene3D" id="3.40.640.10">
    <property type="entry name" value="Type I PLP-dependent aspartate aminotransferase-like (Major domain)"/>
    <property type="match status" value="1"/>
</dbReference>
<dbReference type="PANTHER" id="PTHR11986:SF18">
    <property type="entry name" value="ORNITHINE AMINOTRANSFERASE, MITOCHONDRIAL"/>
    <property type="match status" value="1"/>
</dbReference>
<sequence length="133" mass="14815">MNSIIELTDYYSSNNYAPLKLVISKGKGVKVWDTDGKQYIDCISGFSVANQGHCHPTIVKAMTEQASKLSIISRVLYSDNLGKWEEKICHLAKKDKVLPLTLVLKLLKQPLKLLENGALKLKALLTDKLKSSL</sequence>
<dbReference type="Gene3D" id="3.90.1150.10">
    <property type="entry name" value="Aspartate Aminotransferase, domain 1"/>
    <property type="match status" value="1"/>
</dbReference>
<evidence type="ECO:0000256" key="1">
    <source>
        <dbReference type="ARBA" id="ARBA00001933"/>
    </source>
</evidence>
<dbReference type="GO" id="GO:0030170">
    <property type="term" value="F:pyridoxal phosphate binding"/>
    <property type="evidence" value="ECO:0007669"/>
    <property type="project" value="InterPro"/>
</dbReference>
<comment type="cofactor">
    <cofactor evidence="1">
        <name>pyridoxal 5'-phosphate</name>
        <dbReference type="ChEBI" id="CHEBI:597326"/>
    </cofactor>
</comment>
<evidence type="ECO:0000313" key="5">
    <source>
        <dbReference type="Proteomes" id="UP000254116"/>
    </source>
</evidence>
<dbReference type="SUPFAM" id="SSF53383">
    <property type="entry name" value="PLP-dependent transferases"/>
    <property type="match status" value="1"/>
</dbReference>
<evidence type="ECO:0000256" key="3">
    <source>
        <dbReference type="ARBA" id="ARBA00022898"/>
    </source>
</evidence>
<dbReference type="GO" id="GO:0042802">
    <property type="term" value="F:identical protein binding"/>
    <property type="evidence" value="ECO:0007669"/>
    <property type="project" value="TreeGrafter"/>
</dbReference>
<dbReference type="GO" id="GO:0004587">
    <property type="term" value="F:ornithine aminotransferase activity"/>
    <property type="evidence" value="ECO:0007669"/>
    <property type="project" value="UniProtKB-EC"/>
</dbReference>
<keyword evidence="4" id="KW-0032">Aminotransferase</keyword>
<dbReference type="InterPro" id="IPR015424">
    <property type="entry name" value="PyrdxlP-dep_Trfase"/>
</dbReference>
<gene>
    <name evidence="4" type="primary">rocD2_2</name>
    <name evidence="4" type="ORF">NCTC10702_00366</name>
</gene>
<dbReference type="InterPro" id="IPR050103">
    <property type="entry name" value="Class-III_PLP-dep_AT"/>
</dbReference>
<dbReference type="UniPathway" id="UPA00098">
    <property type="reaction ID" value="UER00358"/>
</dbReference>